<organism evidence="3 4">
    <name type="scientific">Ilyodon furcidens</name>
    <name type="common">goldbreast splitfin</name>
    <dbReference type="NCBI Taxonomy" id="33524"/>
    <lineage>
        <taxon>Eukaryota</taxon>
        <taxon>Metazoa</taxon>
        <taxon>Chordata</taxon>
        <taxon>Craniata</taxon>
        <taxon>Vertebrata</taxon>
        <taxon>Euteleostomi</taxon>
        <taxon>Actinopterygii</taxon>
        <taxon>Neopterygii</taxon>
        <taxon>Teleostei</taxon>
        <taxon>Neoteleostei</taxon>
        <taxon>Acanthomorphata</taxon>
        <taxon>Ovalentaria</taxon>
        <taxon>Atherinomorphae</taxon>
        <taxon>Cyprinodontiformes</taxon>
        <taxon>Goodeidae</taxon>
        <taxon>Ilyodon</taxon>
    </lineage>
</organism>
<keyword evidence="2" id="KW-1133">Transmembrane helix</keyword>
<reference evidence="3 4" key="1">
    <citation type="submission" date="2021-06" db="EMBL/GenBank/DDBJ databases">
        <authorList>
            <person name="Palmer J.M."/>
        </authorList>
    </citation>
    <scope>NUCLEOTIDE SEQUENCE [LARGE SCALE GENOMIC DNA]</scope>
    <source>
        <strain evidence="4">if_2019</strain>
        <tissue evidence="3">Muscle</tissue>
    </source>
</reference>
<sequence>MALIWHFIKSEDPKALNTTVSHPPIRSTPLGPLTISRQGVLPKDTTTDGQSGGTNQQPTGYRMDSYHRRHCRDEAIMLKISSLLLVGFLFGFCVEFFRFLYALTLSLIVKLNIFDNHTSASVNTQVCCLQSG</sequence>
<feature type="compositionally biased region" description="Polar residues" evidence="1">
    <location>
        <begin position="47"/>
        <end position="59"/>
    </location>
</feature>
<evidence type="ECO:0000256" key="1">
    <source>
        <dbReference type="SAM" id="MobiDB-lite"/>
    </source>
</evidence>
<protein>
    <submittedName>
        <fullName evidence="3">Uncharacterized protein</fullName>
    </submittedName>
</protein>
<evidence type="ECO:0000313" key="3">
    <source>
        <dbReference type="EMBL" id="MEQ2228420.1"/>
    </source>
</evidence>
<name>A0ABV0T6E0_9TELE</name>
<keyword evidence="4" id="KW-1185">Reference proteome</keyword>
<dbReference type="EMBL" id="JAHRIQ010023753">
    <property type="protein sequence ID" value="MEQ2228420.1"/>
    <property type="molecule type" value="Genomic_DNA"/>
</dbReference>
<keyword evidence="2" id="KW-0812">Transmembrane</keyword>
<proteinExistence type="predicted"/>
<feature type="transmembrane region" description="Helical" evidence="2">
    <location>
        <begin position="76"/>
        <end position="101"/>
    </location>
</feature>
<gene>
    <name evidence="3" type="ORF">ILYODFUR_008600</name>
</gene>
<feature type="region of interest" description="Disordered" evidence="1">
    <location>
        <begin position="18"/>
        <end position="62"/>
    </location>
</feature>
<comment type="caution">
    <text evidence="3">The sequence shown here is derived from an EMBL/GenBank/DDBJ whole genome shotgun (WGS) entry which is preliminary data.</text>
</comment>
<keyword evidence="2" id="KW-0472">Membrane</keyword>
<evidence type="ECO:0000313" key="4">
    <source>
        <dbReference type="Proteomes" id="UP001482620"/>
    </source>
</evidence>
<dbReference type="Proteomes" id="UP001482620">
    <property type="component" value="Unassembled WGS sequence"/>
</dbReference>
<evidence type="ECO:0000256" key="2">
    <source>
        <dbReference type="SAM" id="Phobius"/>
    </source>
</evidence>
<accession>A0ABV0T6E0</accession>